<evidence type="ECO:0000256" key="1">
    <source>
        <dbReference type="ARBA" id="ARBA00022723"/>
    </source>
</evidence>
<dbReference type="GO" id="GO:0050415">
    <property type="term" value="F:formimidoylglutamase activity"/>
    <property type="evidence" value="ECO:0007669"/>
    <property type="project" value="UniProtKB-EC"/>
</dbReference>
<dbReference type="CDD" id="cd09988">
    <property type="entry name" value="Formimidoylglutamase"/>
    <property type="match status" value="1"/>
</dbReference>
<comment type="catalytic activity">
    <reaction evidence="5">
        <text>N-formimidoyl-L-glutamate + H2O = formamide + L-glutamate</text>
        <dbReference type="Rhea" id="RHEA:22492"/>
        <dbReference type="ChEBI" id="CHEBI:15377"/>
        <dbReference type="ChEBI" id="CHEBI:16397"/>
        <dbReference type="ChEBI" id="CHEBI:29985"/>
        <dbReference type="ChEBI" id="CHEBI:58928"/>
        <dbReference type="EC" id="3.5.3.8"/>
    </reaction>
</comment>
<gene>
    <name evidence="5 9" type="primary">hutG</name>
    <name evidence="9" type="ORF">RYS15_12605</name>
</gene>
<dbReference type="PIRSF" id="PIRSF036979">
    <property type="entry name" value="Arginase"/>
    <property type="match status" value="1"/>
</dbReference>
<name>A0ABU3VZ48_9GAMM</name>
<feature type="binding site" evidence="5">
    <location>
        <position position="155"/>
    </location>
    <ligand>
        <name>Mn(2+)</name>
        <dbReference type="ChEBI" id="CHEBI:29035"/>
        <label>1</label>
    </ligand>
</feature>
<feature type="binding site" evidence="5">
    <location>
        <position position="244"/>
    </location>
    <ligand>
        <name>Mn(2+)</name>
        <dbReference type="ChEBI" id="CHEBI:29035"/>
        <label>2</label>
    </ligand>
</feature>
<feature type="region of interest" description="Disordered" evidence="8">
    <location>
        <begin position="1"/>
        <end position="24"/>
    </location>
</feature>
<dbReference type="EC" id="3.5.3.8" evidence="5 6"/>
<dbReference type="RefSeq" id="WP_316974064.1">
    <property type="nucleotide sequence ID" value="NZ_JAWIIJ010000008.1"/>
</dbReference>
<evidence type="ECO:0000256" key="8">
    <source>
        <dbReference type="SAM" id="MobiDB-lite"/>
    </source>
</evidence>
<feature type="binding site" evidence="5">
    <location>
        <position position="242"/>
    </location>
    <ligand>
        <name>Mn(2+)</name>
        <dbReference type="ChEBI" id="CHEBI:29035"/>
        <label>2</label>
    </ligand>
</feature>
<evidence type="ECO:0000313" key="10">
    <source>
        <dbReference type="Proteomes" id="UP001269819"/>
    </source>
</evidence>
<accession>A0ABU3VZ48</accession>
<keyword evidence="2 5" id="KW-0378">Hydrolase</keyword>
<evidence type="ECO:0000256" key="2">
    <source>
        <dbReference type="ARBA" id="ARBA00022801"/>
    </source>
</evidence>
<keyword evidence="3 5" id="KW-0369">Histidine metabolism</keyword>
<dbReference type="InterPro" id="IPR023696">
    <property type="entry name" value="Ureohydrolase_dom_sf"/>
</dbReference>
<keyword evidence="10" id="KW-1185">Reference proteome</keyword>
<feature type="binding site" evidence="5">
    <location>
        <position position="125"/>
    </location>
    <ligand>
        <name>Mn(2+)</name>
        <dbReference type="ChEBI" id="CHEBI:29035"/>
        <label>1</label>
    </ligand>
</feature>
<evidence type="ECO:0000256" key="6">
    <source>
        <dbReference type="NCBIfam" id="TIGR01227"/>
    </source>
</evidence>
<comment type="function">
    <text evidence="5">Catalyzes the conversion of N-formimidoyl-L-glutamate to L-glutamate and formamide.</text>
</comment>
<dbReference type="PROSITE" id="PS51409">
    <property type="entry name" value="ARGINASE_2"/>
    <property type="match status" value="1"/>
</dbReference>
<dbReference type="HAMAP" id="MF_00737">
    <property type="entry name" value="Formimidoylglutam"/>
    <property type="match status" value="1"/>
</dbReference>
<dbReference type="NCBIfam" id="TIGR01227">
    <property type="entry name" value="hutG"/>
    <property type="match status" value="1"/>
</dbReference>
<sequence length="317" mass="34526">MAIDLQPQPWQGRLDPEDGPSSVRWHQRIDPASQTPGHAEFGLLGFACDAGVRRNKGRPGAAAGPTAFRGQLRNLAWHGDRSRMLDFGDVVVEGDALEAGQARLAEAVAESLDRVYRLLVIGGGHETAWGCFSGLHQTLPANTRVGIINLDAHFDLRKPGADGVSSGTPFYQIAEKLGADAFHYCCLGVSRTSNTQALFDRADELGVLYREDREMLPRHVPEICQQIRDFCAAVDVLYLTIDLDVLPHFQSPGVSAPAVRGVSLEVVQSVIEEVLRSSVQCRYGLPLVDMTELNPDYDVHGITAKTAAMLADTLLCR</sequence>
<dbReference type="InterPro" id="IPR005923">
    <property type="entry name" value="HutG"/>
</dbReference>
<dbReference type="Proteomes" id="UP001269819">
    <property type="component" value="Unassembled WGS sequence"/>
</dbReference>
<dbReference type="Gene3D" id="3.40.800.10">
    <property type="entry name" value="Ureohydrolase domain"/>
    <property type="match status" value="1"/>
</dbReference>
<dbReference type="SUPFAM" id="SSF52768">
    <property type="entry name" value="Arginase/deacetylase"/>
    <property type="match status" value="1"/>
</dbReference>
<keyword evidence="1 5" id="KW-0479">Metal-binding</keyword>
<comment type="similarity">
    <text evidence="5 7">Belongs to the arginase family.</text>
</comment>
<feature type="binding site" evidence="5">
    <location>
        <position position="151"/>
    </location>
    <ligand>
        <name>Mn(2+)</name>
        <dbReference type="ChEBI" id="CHEBI:29035"/>
        <label>1</label>
    </ligand>
</feature>
<proteinExistence type="inferred from homology"/>
<keyword evidence="4 5" id="KW-0464">Manganese</keyword>
<dbReference type="PANTHER" id="PTHR11358:SF35">
    <property type="entry name" value="FORMIMIDOYLGLUTAMASE"/>
    <property type="match status" value="1"/>
</dbReference>
<organism evidence="9 10">
    <name type="scientific">Marinobacter xestospongiae</name>
    <dbReference type="NCBI Taxonomy" id="994319"/>
    <lineage>
        <taxon>Bacteria</taxon>
        <taxon>Pseudomonadati</taxon>
        <taxon>Pseudomonadota</taxon>
        <taxon>Gammaproteobacteria</taxon>
        <taxon>Pseudomonadales</taxon>
        <taxon>Marinobacteraceae</taxon>
        <taxon>Marinobacter</taxon>
    </lineage>
</organism>
<dbReference type="Pfam" id="PF00491">
    <property type="entry name" value="Arginase"/>
    <property type="match status" value="1"/>
</dbReference>
<reference evidence="9 10" key="1">
    <citation type="submission" date="2023-10" db="EMBL/GenBank/DDBJ databases">
        <title>Characteristics and mechanism of a salt-tolerant marine origin heterotrophic nitrifying- aerobic denitrifying bacteria Marinobacter xestospongiae HN1.</title>
        <authorList>
            <person name="Qi R."/>
        </authorList>
    </citation>
    <scope>NUCLEOTIDE SEQUENCE [LARGE SCALE GENOMIC DNA]</scope>
    <source>
        <strain evidence="9 10">HN1</strain>
    </source>
</reference>
<dbReference type="EMBL" id="JAWIIJ010000008">
    <property type="protein sequence ID" value="MDV2079526.1"/>
    <property type="molecule type" value="Genomic_DNA"/>
</dbReference>
<comment type="pathway">
    <text evidence="5">Amino-acid degradation; L-histidine degradation into L-glutamate; L-glutamate from N-formimidoyl-L-glutamate (hydrolase route): step 1/1.</text>
</comment>
<protein>
    <recommendedName>
        <fullName evidence="5 6">Formimidoylglutamase</fullName>
        <ecNumber evidence="5 6">3.5.3.8</ecNumber>
    </recommendedName>
    <alternativeName>
        <fullName evidence="5">Formiminoglutamase</fullName>
    </alternativeName>
    <alternativeName>
        <fullName evidence="5">Formiminoglutamate hydrolase</fullName>
    </alternativeName>
</protein>
<feature type="binding site" evidence="5">
    <location>
        <position position="153"/>
    </location>
    <ligand>
        <name>Mn(2+)</name>
        <dbReference type="ChEBI" id="CHEBI:29035"/>
        <label>2</label>
    </ligand>
</feature>
<comment type="cofactor">
    <cofactor evidence="5">
        <name>Mn(2+)</name>
        <dbReference type="ChEBI" id="CHEBI:29035"/>
    </cofactor>
    <text evidence="5">Binds 2 manganese ions per subunit.</text>
</comment>
<feature type="binding site" evidence="5">
    <location>
        <position position="242"/>
    </location>
    <ligand>
        <name>Mn(2+)</name>
        <dbReference type="ChEBI" id="CHEBI:29035"/>
        <label>1</label>
    </ligand>
</feature>
<comment type="caution">
    <text evidence="9">The sequence shown here is derived from an EMBL/GenBank/DDBJ whole genome shotgun (WGS) entry which is preliminary data.</text>
</comment>
<evidence type="ECO:0000256" key="4">
    <source>
        <dbReference type="ARBA" id="ARBA00023211"/>
    </source>
</evidence>
<evidence type="ECO:0000256" key="3">
    <source>
        <dbReference type="ARBA" id="ARBA00022808"/>
    </source>
</evidence>
<evidence type="ECO:0000313" key="9">
    <source>
        <dbReference type="EMBL" id="MDV2079526.1"/>
    </source>
</evidence>
<evidence type="ECO:0000256" key="7">
    <source>
        <dbReference type="PROSITE-ProRule" id="PRU00742"/>
    </source>
</evidence>
<dbReference type="InterPro" id="IPR006035">
    <property type="entry name" value="Ureohydrolase"/>
</dbReference>
<dbReference type="PANTHER" id="PTHR11358">
    <property type="entry name" value="ARGINASE/AGMATINASE"/>
    <property type="match status" value="1"/>
</dbReference>
<evidence type="ECO:0000256" key="5">
    <source>
        <dbReference type="HAMAP-Rule" id="MF_00737"/>
    </source>
</evidence>
<feature type="binding site" evidence="5">
    <location>
        <position position="151"/>
    </location>
    <ligand>
        <name>Mn(2+)</name>
        <dbReference type="ChEBI" id="CHEBI:29035"/>
        <label>2</label>
    </ligand>
</feature>